<keyword evidence="1" id="KW-1133">Transmembrane helix</keyword>
<dbReference type="EMBL" id="LR215024">
    <property type="protein sequence ID" value="VEU70280.1"/>
    <property type="molecule type" value="Genomic_DNA"/>
</dbReference>
<evidence type="ECO:0000313" key="3">
    <source>
        <dbReference type="Proteomes" id="UP000290815"/>
    </source>
</evidence>
<evidence type="ECO:0000313" key="2">
    <source>
        <dbReference type="EMBL" id="VEU70280.1"/>
    </source>
</evidence>
<keyword evidence="1" id="KW-0812">Transmembrane</keyword>
<accession>A0A449AUY4</accession>
<dbReference type="KEGG" id="mgly:NCTC10194_00284"/>
<keyword evidence="1" id="KW-0472">Membrane</keyword>
<feature type="transmembrane region" description="Helical" evidence="1">
    <location>
        <begin position="6"/>
        <end position="26"/>
    </location>
</feature>
<keyword evidence="3" id="KW-1185">Reference proteome</keyword>
<feature type="transmembrane region" description="Helical" evidence="1">
    <location>
        <begin position="83"/>
        <end position="107"/>
    </location>
</feature>
<protein>
    <submittedName>
        <fullName evidence="2">Uncharacterized protein</fullName>
    </submittedName>
</protein>
<dbReference type="Proteomes" id="UP000290815">
    <property type="component" value="Chromosome"/>
</dbReference>
<gene>
    <name evidence="2" type="ORF">NCTC10194_00284</name>
</gene>
<evidence type="ECO:0000256" key="1">
    <source>
        <dbReference type="SAM" id="Phobius"/>
    </source>
</evidence>
<feature type="transmembrane region" description="Helical" evidence="1">
    <location>
        <begin position="113"/>
        <end position="138"/>
    </location>
</feature>
<organism evidence="2 3">
    <name type="scientific">Mycoplasmopsis glycophila</name>
    <dbReference type="NCBI Taxonomy" id="171285"/>
    <lineage>
        <taxon>Bacteria</taxon>
        <taxon>Bacillati</taxon>
        <taxon>Mycoplasmatota</taxon>
        <taxon>Mycoplasmoidales</taxon>
        <taxon>Metamycoplasmataceae</taxon>
        <taxon>Mycoplasmopsis</taxon>
    </lineage>
</organism>
<dbReference type="RefSeq" id="WP_129622117.1">
    <property type="nucleotide sequence ID" value="NZ_LR215024.1"/>
</dbReference>
<name>A0A449AUY4_9BACT</name>
<reference evidence="2 3" key="1">
    <citation type="submission" date="2019-01" db="EMBL/GenBank/DDBJ databases">
        <authorList>
            <consortium name="Pathogen Informatics"/>
        </authorList>
    </citation>
    <scope>NUCLEOTIDE SEQUENCE [LARGE SCALE GENOMIC DNA]</scope>
    <source>
        <strain evidence="2 3">NCTC10194</strain>
    </source>
</reference>
<proteinExistence type="predicted"/>
<sequence>MYLELKFIIGFSPFFIIVFSLFFFMVKMRKRLDTTLTFKSCFSLVYKKIILLNEHKNSYVTNAIFLKAWNIFKAKIEKQNKTCLILVLGSWIWFICSILLIPIEMLIDRDNVIVAYISMGLTGAISILLSLLIFPFFYTRKRKIKQVDQILSNWTFDENDLYFDKKYSQNNEFLEDSYIEFKWQPYMYELPFKIIKINVREFTDAFEENKAENLWFTYFIIWGIHLIPSEFQNSNIESVYQEYVNSFSEELEKQNIKY</sequence>
<dbReference type="AlphaFoldDB" id="A0A449AUY4"/>